<evidence type="ECO:0000259" key="2">
    <source>
        <dbReference type="Pfam" id="PF03407"/>
    </source>
</evidence>
<comment type="caution">
    <text evidence="3">The sequence shown here is derived from an EMBL/GenBank/DDBJ whole genome shotgun (WGS) entry which is preliminary data.</text>
</comment>
<proteinExistence type="predicted"/>
<evidence type="ECO:0000256" key="1">
    <source>
        <dbReference type="SAM" id="Phobius"/>
    </source>
</evidence>
<dbReference type="InterPro" id="IPR044575">
    <property type="entry name" value="RAY1-like"/>
</dbReference>
<dbReference type="AlphaFoldDB" id="A0AAV8U2Y7"/>
<keyword evidence="1" id="KW-0472">Membrane</keyword>
<dbReference type="PANTHER" id="PTHR47483">
    <property type="entry name" value="BETA-ARABINOFURANOSYLTRANSFERASE RAY1"/>
    <property type="match status" value="1"/>
</dbReference>
<accession>A0AAV8U2Y7</accession>
<sequence>MPRDVPRLGGAVVLTPEAESIGLRLWAMLVGLWSVWLYGFVLIGLSFYATQMIPSFVENKIRVPIFRQTASEEQDNPEITILSAPEPFTGPVGFRQSIAIRSWLGLSPQIKVVLFSQDPSVALFAKLFGSRVLVDSTIDFTFLGTPFFHSMVERSRGLATDITVFINPETILLADFISTLNYANNMDEDWLLMAYLRNVSYFPFQLDDAGKHWFREDGKRMRLQELQEIIRYWPLNLCEDRMLIAWNSRNVPLHYGVLPPFLYGKGIHNHWIINEAVSSELRIVFDASWAISSFAANDLEYWSNRSANGSTVSGIVERSWEGVSNSHLGAFYGSLFFHEVNHTSLVKLFKCKGQYVFFGISEDAADPFEYQRIRLRSGIILQSWIKNKFMASLADIQLQNRVENCSLKDQLIFSPHLNFPFSLLSLLPKVADKNKTVILAVAGYSYKDMLMNWVCRLRRLLITNFLICALDHETYQFSILQGLSVFHDLSVPSNISYNDCHFGTKCFQRVTKTKSRMVLKILKMGYNVLLSDVDVYWFRNPLPLLYSFGPAFLVAQSDEYNLTGPINLPRRLNSGFYFAHSDGSTIAALEKVVTHAATSGLSEQPSFYDILCGENGVNRISDDRCMEPETNLTIHFLDRNLFPNGAYLDIWLKKNVKAACMEQGCFILHNNWINGRIKKLERQVLSGLWEYDSSKRMCQLN</sequence>
<keyword evidence="4" id="KW-1185">Reference proteome</keyword>
<dbReference type="Pfam" id="PF03407">
    <property type="entry name" value="Nucleotid_trans"/>
    <property type="match status" value="1"/>
</dbReference>
<reference evidence="3 4" key="1">
    <citation type="submission" date="2021-09" db="EMBL/GenBank/DDBJ databases">
        <title>Genomic insights and catalytic innovation underlie evolution of tropane alkaloids biosynthesis.</title>
        <authorList>
            <person name="Wang Y.-J."/>
            <person name="Tian T."/>
            <person name="Huang J.-P."/>
            <person name="Huang S.-X."/>
        </authorList>
    </citation>
    <scope>NUCLEOTIDE SEQUENCE [LARGE SCALE GENOMIC DNA]</scope>
    <source>
        <strain evidence="3">KIB-2018</strain>
        <tissue evidence="3">Leaf</tissue>
    </source>
</reference>
<dbReference type="InterPro" id="IPR005069">
    <property type="entry name" value="Nucl-diP-sugar_transferase"/>
</dbReference>
<feature type="transmembrane region" description="Helical" evidence="1">
    <location>
        <begin position="25"/>
        <end position="49"/>
    </location>
</feature>
<evidence type="ECO:0000313" key="4">
    <source>
        <dbReference type="Proteomes" id="UP001159364"/>
    </source>
</evidence>
<organism evidence="3 4">
    <name type="scientific">Erythroxylum novogranatense</name>
    <dbReference type="NCBI Taxonomy" id="1862640"/>
    <lineage>
        <taxon>Eukaryota</taxon>
        <taxon>Viridiplantae</taxon>
        <taxon>Streptophyta</taxon>
        <taxon>Embryophyta</taxon>
        <taxon>Tracheophyta</taxon>
        <taxon>Spermatophyta</taxon>
        <taxon>Magnoliopsida</taxon>
        <taxon>eudicotyledons</taxon>
        <taxon>Gunneridae</taxon>
        <taxon>Pentapetalae</taxon>
        <taxon>rosids</taxon>
        <taxon>fabids</taxon>
        <taxon>Malpighiales</taxon>
        <taxon>Erythroxylaceae</taxon>
        <taxon>Erythroxylum</taxon>
    </lineage>
</organism>
<keyword evidence="1" id="KW-0812">Transmembrane</keyword>
<protein>
    <recommendedName>
        <fullName evidence="2">Nucleotide-diphospho-sugar transferase domain-containing protein</fullName>
    </recommendedName>
</protein>
<dbReference type="GO" id="GO:0016757">
    <property type="term" value="F:glycosyltransferase activity"/>
    <property type="evidence" value="ECO:0007669"/>
    <property type="project" value="InterPro"/>
</dbReference>
<feature type="domain" description="Nucleotide-diphospho-sugar transferase" evidence="2">
    <location>
        <begin position="461"/>
        <end position="682"/>
    </location>
</feature>
<keyword evidence="1" id="KW-1133">Transmembrane helix</keyword>
<dbReference type="EMBL" id="JAIWQS010000001">
    <property type="protein sequence ID" value="KAJ8773657.1"/>
    <property type="molecule type" value="Genomic_DNA"/>
</dbReference>
<evidence type="ECO:0000313" key="3">
    <source>
        <dbReference type="EMBL" id="KAJ8773657.1"/>
    </source>
</evidence>
<dbReference type="PANTHER" id="PTHR47483:SF1">
    <property type="entry name" value="BETA-ARABINOFURANOSYLTRANSFERASE RAY1"/>
    <property type="match status" value="1"/>
</dbReference>
<dbReference type="Proteomes" id="UP001159364">
    <property type="component" value="Linkage Group LG01"/>
</dbReference>
<name>A0AAV8U2Y7_9ROSI</name>
<gene>
    <name evidence="3" type="ORF">K2173_005903</name>
</gene>